<evidence type="ECO:0000259" key="5">
    <source>
        <dbReference type="PROSITE" id="PS51464"/>
    </source>
</evidence>
<dbReference type="GO" id="GO:0003677">
    <property type="term" value="F:DNA binding"/>
    <property type="evidence" value="ECO:0007669"/>
    <property type="project" value="UniProtKB-KW"/>
</dbReference>
<dbReference type="Proteomes" id="UP001241537">
    <property type="component" value="Unassembled WGS sequence"/>
</dbReference>
<dbReference type="InterPro" id="IPR035472">
    <property type="entry name" value="RpiR-like_SIS"/>
</dbReference>
<dbReference type="GO" id="GO:1901135">
    <property type="term" value="P:carbohydrate derivative metabolic process"/>
    <property type="evidence" value="ECO:0007669"/>
    <property type="project" value="InterPro"/>
</dbReference>
<evidence type="ECO:0000259" key="4">
    <source>
        <dbReference type="PROSITE" id="PS51071"/>
    </source>
</evidence>
<organism evidence="6 7">
    <name type="scientific">Moryella indoligenes</name>
    <dbReference type="NCBI Taxonomy" id="371674"/>
    <lineage>
        <taxon>Bacteria</taxon>
        <taxon>Bacillati</taxon>
        <taxon>Bacillota</taxon>
        <taxon>Clostridia</taxon>
        <taxon>Lachnospirales</taxon>
        <taxon>Lachnospiraceae</taxon>
        <taxon>Moryella</taxon>
    </lineage>
</organism>
<dbReference type="PANTHER" id="PTHR30514">
    <property type="entry name" value="GLUCOKINASE"/>
    <property type="match status" value="1"/>
</dbReference>
<evidence type="ECO:0000256" key="1">
    <source>
        <dbReference type="ARBA" id="ARBA00023015"/>
    </source>
</evidence>
<dbReference type="InterPro" id="IPR047640">
    <property type="entry name" value="RpiR-like"/>
</dbReference>
<dbReference type="AlphaFoldDB" id="A0AAE3V9F6"/>
<evidence type="ECO:0000313" key="6">
    <source>
        <dbReference type="EMBL" id="MDQ0152222.1"/>
    </source>
</evidence>
<reference evidence="6" key="1">
    <citation type="submission" date="2023-07" db="EMBL/GenBank/DDBJ databases">
        <title>Genomic Encyclopedia of Type Strains, Phase IV (KMG-IV): sequencing the most valuable type-strain genomes for metagenomic binning, comparative biology and taxonomic classification.</title>
        <authorList>
            <person name="Goeker M."/>
        </authorList>
    </citation>
    <scope>NUCLEOTIDE SEQUENCE</scope>
    <source>
        <strain evidence="6">DSM 19659</strain>
    </source>
</reference>
<sequence length="309" mass="34258">MRERQEDRAIIEGQSELASRIAMYRMKFNASQSRIAEFLLNDERAVTEMSIYEMAEKIGTSVATVTRFCQLIGYEGLADMKFHMQQQAVSLSQDIGITRNDSINVIKQKALQFSENSLHRCLMDMDNEALERAVELMGNADRIMLCGNGSAGGIVQAGVGLLMSMGFNAFVVSDGLLQLRTAATLGKKDVLIVISYDGQAKSSADSVMLARQGGAAVILITSMRESLMGRYADCILYTPARTGGNAMNITATALCQLGVLQVLMLCTVTKYYDRFVKRSKQQLALSDLDRYELRQKELRIAKIRQVEES</sequence>
<dbReference type="PROSITE" id="PS51071">
    <property type="entry name" value="HTH_RPIR"/>
    <property type="match status" value="1"/>
</dbReference>
<dbReference type="InterPro" id="IPR036388">
    <property type="entry name" value="WH-like_DNA-bd_sf"/>
</dbReference>
<keyword evidence="3" id="KW-0804">Transcription</keyword>
<feature type="domain" description="HTH rpiR-type" evidence="4">
    <location>
        <begin position="15"/>
        <end position="91"/>
    </location>
</feature>
<feature type="domain" description="SIS" evidence="5">
    <location>
        <begin position="133"/>
        <end position="273"/>
    </location>
</feature>
<evidence type="ECO:0000256" key="3">
    <source>
        <dbReference type="ARBA" id="ARBA00023163"/>
    </source>
</evidence>
<dbReference type="InterPro" id="IPR046348">
    <property type="entry name" value="SIS_dom_sf"/>
</dbReference>
<evidence type="ECO:0000313" key="7">
    <source>
        <dbReference type="Proteomes" id="UP001241537"/>
    </source>
</evidence>
<protein>
    <submittedName>
        <fullName evidence="6">DNA-binding MurR/RpiR family transcriptional regulator</fullName>
    </submittedName>
</protein>
<dbReference type="InterPro" id="IPR009057">
    <property type="entry name" value="Homeodomain-like_sf"/>
</dbReference>
<keyword evidence="7" id="KW-1185">Reference proteome</keyword>
<dbReference type="SUPFAM" id="SSF53697">
    <property type="entry name" value="SIS domain"/>
    <property type="match status" value="1"/>
</dbReference>
<dbReference type="Gene3D" id="1.10.10.10">
    <property type="entry name" value="Winged helix-like DNA-binding domain superfamily/Winged helix DNA-binding domain"/>
    <property type="match status" value="1"/>
</dbReference>
<accession>A0AAE3V9F6</accession>
<dbReference type="SUPFAM" id="SSF46689">
    <property type="entry name" value="Homeodomain-like"/>
    <property type="match status" value="1"/>
</dbReference>
<keyword evidence="2 6" id="KW-0238">DNA-binding</keyword>
<dbReference type="GO" id="GO:0097367">
    <property type="term" value="F:carbohydrate derivative binding"/>
    <property type="evidence" value="ECO:0007669"/>
    <property type="project" value="InterPro"/>
</dbReference>
<dbReference type="InterPro" id="IPR000281">
    <property type="entry name" value="HTH_RpiR"/>
</dbReference>
<keyword evidence="1" id="KW-0805">Transcription regulation</keyword>
<dbReference type="GO" id="GO:0003700">
    <property type="term" value="F:DNA-binding transcription factor activity"/>
    <property type="evidence" value="ECO:0007669"/>
    <property type="project" value="InterPro"/>
</dbReference>
<dbReference type="Pfam" id="PF01380">
    <property type="entry name" value="SIS"/>
    <property type="match status" value="1"/>
</dbReference>
<dbReference type="RefSeq" id="WP_170065332.1">
    <property type="nucleotide sequence ID" value="NZ_JAUSTO010000004.1"/>
</dbReference>
<dbReference type="PROSITE" id="PS51464">
    <property type="entry name" value="SIS"/>
    <property type="match status" value="1"/>
</dbReference>
<proteinExistence type="predicted"/>
<dbReference type="Pfam" id="PF01418">
    <property type="entry name" value="HTH_6"/>
    <property type="match status" value="1"/>
</dbReference>
<name>A0AAE3V9F6_9FIRM</name>
<dbReference type="PANTHER" id="PTHR30514:SF1">
    <property type="entry name" value="HTH-TYPE TRANSCRIPTIONAL REGULATOR HEXR-RELATED"/>
    <property type="match status" value="1"/>
</dbReference>
<evidence type="ECO:0000256" key="2">
    <source>
        <dbReference type="ARBA" id="ARBA00023125"/>
    </source>
</evidence>
<dbReference type="InterPro" id="IPR001347">
    <property type="entry name" value="SIS_dom"/>
</dbReference>
<comment type="caution">
    <text evidence="6">The sequence shown here is derived from an EMBL/GenBank/DDBJ whole genome shotgun (WGS) entry which is preliminary data.</text>
</comment>
<dbReference type="CDD" id="cd05013">
    <property type="entry name" value="SIS_RpiR"/>
    <property type="match status" value="1"/>
</dbReference>
<dbReference type="EMBL" id="JAUSTO010000004">
    <property type="protein sequence ID" value="MDQ0152222.1"/>
    <property type="molecule type" value="Genomic_DNA"/>
</dbReference>
<gene>
    <name evidence="6" type="ORF">J2S20_000907</name>
</gene>
<dbReference type="Gene3D" id="3.40.50.10490">
    <property type="entry name" value="Glucose-6-phosphate isomerase like protein, domain 1"/>
    <property type="match status" value="1"/>
</dbReference>